<keyword evidence="2" id="KW-1185">Reference proteome</keyword>
<proteinExistence type="predicted"/>
<organism evidence="1 2">
    <name type="scientific">Flectobacillus longus</name>
    <dbReference type="NCBI Taxonomy" id="2984207"/>
    <lineage>
        <taxon>Bacteria</taxon>
        <taxon>Pseudomonadati</taxon>
        <taxon>Bacteroidota</taxon>
        <taxon>Cytophagia</taxon>
        <taxon>Cytophagales</taxon>
        <taxon>Flectobacillaceae</taxon>
        <taxon>Flectobacillus</taxon>
    </lineage>
</organism>
<dbReference type="InterPro" id="IPR021145">
    <property type="entry name" value="Portal_protein_SPP1_Gp6-like"/>
</dbReference>
<dbReference type="RefSeq" id="WP_283369207.1">
    <property type="nucleotide sequence ID" value="NZ_JASHID010000003.1"/>
</dbReference>
<evidence type="ECO:0000313" key="1">
    <source>
        <dbReference type="EMBL" id="MDI9863973.1"/>
    </source>
</evidence>
<protein>
    <submittedName>
        <fullName evidence="1">Phage portal protein</fullName>
    </submittedName>
</protein>
<name>A0ABT6YK70_9BACT</name>
<comment type="caution">
    <text evidence="1">The sequence shown here is derived from an EMBL/GenBank/DDBJ whole genome shotgun (WGS) entry which is preliminary data.</text>
</comment>
<dbReference type="Pfam" id="PF05133">
    <property type="entry name" value="SPP1_portal"/>
    <property type="match status" value="1"/>
</dbReference>
<evidence type="ECO:0000313" key="2">
    <source>
        <dbReference type="Proteomes" id="UP001236569"/>
    </source>
</evidence>
<dbReference type="Proteomes" id="UP001236569">
    <property type="component" value="Unassembled WGS sequence"/>
</dbReference>
<dbReference type="EMBL" id="JASHID010000003">
    <property type="protein sequence ID" value="MDI9863973.1"/>
    <property type="molecule type" value="Genomic_DNA"/>
</dbReference>
<gene>
    <name evidence="1" type="ORF">QM480_06540</name>
</gene>
<sequence length="476" mass="54198">MKIFDITGTESITDSIEILKSNAKQPDINKYKDQYGIEGHGVLDSKVRPDKYVKVDSADVEENEGSGSTRIEKVGRVPLALQKKIVSTAVAFAFGNPVNLHAQPTTNNQKSILTGIENILDDNKIDSFNRRMCREVLRSTQFAEVWYTIPTDENHKEYGFESKFKLRVAPIAPWDGNELYPIFDSTKNLIAFGRYYKFKEIKSKLETEFFEAYTDEETVVWKREGSGEWFVHKESLPNPIKKIPVVFAQSESVDWEDVQYSIERLEWLLSNFADTNDYHAAPKIFVQGSLLGFAKKGESGAIIEGEKGSTAEYLSWNHAPESVKLEIDSHLKFIYSLTQTPDISFESVKSLNQISGIALEMLFTDAHLKVQEKREIFDEYLQRRINLIKSFIGQMNVSLKPEINNFRVKPVITPFTIQDKKELIDNLMTANGGLPIISQKSSIYQSGLSDDPEQEYKDVLEDSKKNMLESIFPPAN</sequence>
<reference evidence="1 2" key="1">
    <citation type="submission" date="2023-05" db="EMBL/GenBank/DDBJ databases">
        <title>Novel species of genus Flectobacillus isolated from stream in China.</title>
        <authorList>
            <person name="Lu H."/>
        </authorList>
    </citation>
    <scope>NUCLEOTIDE SEQUENCE [LARGE SCALE GENOMIC DNA]</scope>
    <source>
        <strain evidence="1 2">DC10W</strain>
    </source>
</reference>
<accession>A0ABT6YK70</accession>